<organism evidence="3 4">
    <name type="scientific">Sebaldella termitidis (strain ATCC 33386 / NCTC 11300)</name>
    <dbReference type="NCBI Taxonomy" id="526218"/>
    <lineage>
        <taxon>Bacteria</taxon>
        <taxon>Fusobacteriati</taxon>
        <taxon>Fusobacteriota</taxon>
        <taxon>Fusobacteriia</taxon>
        <taxon>Fusobacteriales</taxon>
        <taxon>Leptotrichiaceae</taxon>
        <taxon>Sebaldella</taxon>
    </lineage>
</organism>
<keyword evidence="1" id="KW-0472">Membrane</keyword>
<gene>
    <name evidence="3" type="ordered locus">Sterm_0359</name>
</gene>
<dbReference type="AlphaFoldDB" id="D1ALX5"/>
<dbReference type="RefSeq" id="WP_012859842.1">
    <property type="nucleotide sequence ID" value="NC_013517.1"/>
</dbReference>
<evidence type="ECO:0000313" key="3">
    <source>
        <dbReference type="EMBL" id="ACZ07243.1"/>
    </source>
</evidence>
<feature type="transmembrane region" description="Helical" evidence="1">
    <location>
        <begin position="183"/>
        <end position="199"/>
    </location>
</feature>
<evidence type="ECO:0000313" key="4">
    <source>
        <dbReference type="Proteomes" id="UP000000845"/>
    </source>
</evidence>
<dbReference type="eggNOG" id="ENOG502Z8E9">
    <property type="taxonomic scope" value="Bacteria"/>
</dbReference>
<dbReference type="Proteomes" id="UP000000845">
    <property type="component" value="Chromosome"/>
</dbReference>
<dbReference type="HOGENOM" id="CLU_051800_0_0_0"/>
<feature type="transmembrane region" description="Helical" evidence="1">
    <location>
        <begin position="51"/>
        <end position="76"/>
    </location>
</feature>
<feature type="transmembrane region" description="Helical" evidence="1">
    <location>
        <begin position="159"/>
        <end position="177"/>
    </location>
</feature>
<keyword evidence="1" id="KW-1133">Transmembrane helix</keyword>
<feature type="transmembrane region" description="Helical" evidence="1">
    <location>
        <begin position="229"/>
        <end position="249"/>
    </location>
</feature>
<accession>D1ALX5</accession>
<name>D1ALX5_SEBTE</name>
<feature type="transmembrane region" description="Helical" evidence="1">
    <location>
        <begin position="320"/>
        <end position="341"/>
    </location>
</feature>
<feature type="transmembrane region" description="Helical" evidence="1">
    <location>
        <begin position="128"/>
        <end position="152"/>
    </location>
</feature>
<feature type="transmembrane region" description="Helical" evidence="1">
    <location>
        <begin position="97"/>
        <end position="116"/>
    </location>
</feature>
<feature type="transmembrane region" description="Helical" evidence="1">
    <location>
        <begin position="408"/>
        <end position="429"/>
    </location>
</feature>
<keyword evidence="4" id="KW-1185">Reference proteome</keyword>
<dbReference type="KEGG" id="str:Sterm_0359"/>
<protein>
    <recommendedName>
        <fullName evidence="5">Transport system permease protein</fullName>
    </recommendedName>
</protein>
<dbReference type="InterPro" id="IPR019733">
    <property type="entry name" value="Uncharacterised_YhfT"/>
</dbReference>
<proteinExistence type="predicted"/>
<feature type="chain" id="PRO_5003020902" description="Transport system permease protein" evidence="2">
    <location>
        <begin position="22"/>
        <end position="433"/>
    </location>
</feature>
<keyword evidence="2" id="KW-0732">Signal</keyword>
<reference evidence="3 4" key="2">
    <citation type="journal article" date="2010" name="Stand. Genomic Sci.">
        <title>Complete genome sequence of Sebaldella termitidis type strain (NCTC 11300).</title>
        <authorList>
            <person name="Harmon-Smith M."/>
            <person name="Celia L."/>
            <person name="Chertkov O."/>
            <person name="Lapidus A."/>
            <person name="Copeland A."/>
            <person name="Glavina Del Rio T."/>
            <person name="Nolan M."/>
            <person name="Lucas S."/>
            <person name="Tice H."/>
            <person name="Cheng J.F."/>
            <person name="Han C."/>
            <person name="Detter J.C."/>
            <person name="Bruce D."/>
            <person name="Goodwin L."/>
            <person name="Pitluck S."/>
            <person name="Pati A."/>
            <person name="Liolios K."/>
            <person name="Ivanova N."/>
            <person name="Mavromatis K."/>
            <person name="Mikhailova N."/>
            <person name="Chen A."/>
            <person name="Palaniappan K."/>
            <person name="Land M."/>
            <person name="Hauser L."/>
            <person name="Chang Y.J."/>
            <person name="Jeffries C.D."/>
            <person name="Brettin T."/>
            <person name="Goker M."/>
            <person name="Beck B."/>
            <person name="Bristow J."/>
            <person name="Eisen J.A."/>
            <person name="Markowitz V."/>
            <person name="Hugenholtz P."/>
            <person name="Kyrpides N.C."/>
            <person name="Klenk H.P."/>
            <person name="Chen F."/>
        </authorList>
    </citation>
    <scope>NUCLEOTIDE SEQUENCE [LARGE SCALE GENOMIC DNA]</scope>
    <source>
        <strain evidence="4">ATCC 33386 / NCTC 11300</strain>
    </source>
</reference>
<sequence>MTINIYKIIFVALLTGFTSFAAHTAKAVFHDGIRPILPELTEGRMKRSEASSIAFGLSVGFIASIGISFTLTTGLLNPWLLFLPTDIIGVASPKKSISFGLGALWGILVVTSLDIVNKGLTALPVDFLGALGEIGTPVIAAFALFPILAIFYQFKWKKGLIAAVVVLLTRVLVVKYTKLYPESIEMFIGIVMLLAFAIIEDSKNKVQVEKDEDEESIFEQRTKRVFKNLPVLAVIGALIAIIANLGYFAGSEISIYPLAEAAKATDPAVAKDLIHQAALGDFLRGLGFVPLIATTALATGVYGVVGLTFIFPVGYLAPHWIIAGIGGAVVITLEVLLLRGIGKFLEHFPSIRHASDNIRTSMENLMDLSLLIGSVFAVIKMGGYTGFFIFVVVYFLNEVLGRKIIKMAIGPVGAIITGIVLNLLFYAHLFTPA</sequence>
<dbReference type="STRING" id="526218.Sterm_0359"/>
<dbReference type="EMBL" id="CP001739">
    <property type="protein sequence ID" value="ACZ07243.1"/>
    <property type="molecule type" value="Genomic_DNA"/>
</dbReference>
<dbReference type="Pfam" id="PF10797">
    <property type="entry name" value="YhfT"/>
    <property type="match status" value="1"/>
</dbReference>
<reference evidence="4" key="1">
    <citation type="submission" date="2009-09" db="EMBL/GenBank/DDBJ databases">
        <title>The complete chromosome of Sebaldella termitidis ATCC 33386.</title>
        <authorList>
            <consortium name="US DOE Joint Genome Institute (JGI-PGF)"/>
            <person name="Lucas S."/>
            <person name="Copeland A."/>
            <person name="Lapidus A."/>
            <person name="Glavina del Rio T."/>
            <person name="Dalin E."/>
            <person name="Tice H."/>
            <person name="Bruce D."/>
            <person name="Goodwin L."/>
            <person name="Pitluck S."/>
            <person name="Kyrpides N."/>
            <person name="Mavromatis K."/>
            <person name="Ivanova N."/>
            <person name="Mikhailova N."/>
            <person name="Sims D."/>
            <person name="Meincke L."/>
            <person name="Brettin T."/>
            <person name="Detter J.C."/>
            <person name="Han C."/>
            <person name="Larimer F."/>
            <person name="Land M."/>
            <person name="Hauser L."/>
            <person name="Markowitz V."/>
            <person name="Cheng J.F."/>
            <person name="Hugenholtz P."/>
            <person name="Woyke T."/>
            <person name="Wu D."/>
            <person name="Eisen J.A."/>
        </authorList>
    </citation>
    <scope>NUCLEOTIDE SEQUENCE [LARGE SCALE GENOMIC DNA]</scope>
    <source>
        <strain evidence="4">ATCC 33386 / NCTC 11300</strain>
    </source>
</reference>
<evidence type="ECO:0000256" key="1">
    <source>
        <dbReference type="SAM" id="Phobius"/>
    </source>
</evidence>
<evidence type="ECO:0008006" key="5">
    <source>
        <dbReference type="Google" id="ProtNLM"/>
    </source>
</evidence>
<evidence type="ECO:0000256" key="2">
    <source>
        <dbReference type="SAM" id="SignalP"/>
    </source>
</evidence>
<feature type="signal peptide" evidence="2">
    <location>
        <begin position="1"/>
        <end position="21"/>
    </location>
</feature>
<feature type="transmembrane region" description="Helical" evidence="1">
    <location>
        <begin position="370"/>
        <end position="396"/>
    </location>
</feature>
<keyword evidence="1" id="KW-0812">Transmembrane</keyword>
<feature type="transmembrane region" description="Helical" evidence="1">
    <location>
        <begin position="288"/>
        <end position="313"/>
    </location>
</feature>